<sequence>SEMRLLWLLSIALLLGVAFSRDEEDNEFAEFEDDEPVVVVKKEDEVKSVKKEESEEAPTVTITKHGKNKDIGFEEEEFDLENPDGDDDQIDLSVPDTKEIPEMNSEDNIKAAPLKFADVPAHFRSNWGSYQVEAVVIFLLLIYLTNYLAGRAANQAIAFSWVDAHRERLEEQFSVVGDDGLSETPSNGQLNRETDNLFSMWCSGRVGVSGCMVHIRTIKRQDLVSRVWGLFNKTYDRVTLTFEVDAGEMDSFVVAAGQRKAVTRLHKELVDLSQYTTEKKVTTGPPLPSSFALFSESSEVASCLLDNTVLTLAKKYEDNIEYIHISDQFSGPKPPDGETLTRLPETRRVAVFSFILHNQSVEYDSLAEEEMIQMAFYCVDKMRRFRLSREAKQKADKRRQTAQELFQKSNHQARQEAAQARREEKTRERKQKLLDEEDPDKQRRLELLEYKKELKAKQPRMKQMKMK</sequence>
<dbReference type="AlphaFoldDB" id="A0AAV5TA56"/>
<dbReference type="GO" id="GO:0030867">
    <property type="term" value="C:rough endoplasmic reticulum membrane"/>
    <property type="evidence" value="ECO:0007669"/>
    <property type="project" value="UniProtKB-SubCell"/>
</dbReference>
<reference evidence="10" key="1">
    <citation type="submission" date="2023-10" db="EMBL/GenBank/DDBJ databases">
        <title>Genome assembly of Pristionchus species.</title>
        <authorList>
            <person name="Yoshida K."/>
            <person name="Sommer R.J."/>
        </authorList>
    </citation>
    <scope>NUCLEOTIDE SEQUENCE</scope>
    <source>
        <strain evidence="10">RS0144</strain>
    </source>
</reference>
<keyword evidence="1" id="KW-0812">Transmembrane</keyword>
<dbReference type="EMBL" id="BTSX01000003">
    <property type="protein sequence ID" value="GMS89514.1"/>
    <property type="molecule type" value="Genomic_DNA"/>
</dbReference>
<feature type="chain" id="PRO_5043988937" description="PAT complex subunit CCDC47" evidence="9">
    <location>
        <begin position="21"/>
        <end position="467"/>
    </location>
</feature>
<dbReference type="GO" id="GO:0032469">
    <property type="term" value="P:endoplasmic reticulum calcium ion homeostasis"/>
    <property type="evidence" value="ECO:0007669"/>
    <property type="project" value="InterPro"/>
</dbReference>
<evidence type="ECO:0000313" key="10">
    <source>
        <dbReference type="EMBL" id="GMS89514.1"/>
    </source>
</evidence>
<feature type="non-terminal residue" evidence="10">
    <location>
        <position position="1"/>
    </location>
</feature>
<keyword evidence="2" id="KW-1133">Transmembrane helix</keyword>
<evidence type="ECO:0000256" key="9">
    <source>
        <dbReference type="SAM" id="SignalP"/>
    </source>
</evidence>
<keyword evidence="9" id="KW-0732">Signal</keyword>
<evidence type="ECO:0000256" key="1">
    <source>
        <dbReference type="ARBA" id="ARBA00022692"/>
    </source>
</evidence>
<organism evidence="10 11">
    <name type="scientific">Pristionchus entomophagus</name>
    <dbReference type="NCBI Taxonomy" id="358040"/>
    <lineage>
        <taxon>Eukaryota</taxon>
        <taxon>Metazoa</taxon>
        <taxon>Ecdysozoa</taxon>
        <taxon>Nematoda</taxon>
        <taxon>Chromadorea</taxon>
        <taxon>Rhabditida</taxon>
        <taxon>Rhabditina</taxon>
        <taxon>Diplogasteromorpha</taxon>
        <taxon>Diplogasteroidea</taxon>
        <taxon>Neodiplogasteridae</taxon>
        <taxon>Pristionchus</taxon>
    </lineage>
</organism>
<dbReference type="InterPro" id="IPR012879">
    <property type="entry name" value="CCDC47"/>
</dbReference>
<comment type="similarity">
    <text evidence="5">Belongs to the CCDC47 family.</text>
</comment>
<evidence type="ECO:0000256" key="5">
    <source>
        <dbReference type="ARBA" id="ARBA00034746"/>
    </source>
</evidence>
<comment type="subcellular location">
    <subcellularLocation>
        <location evidence="4">Rough endoplasmic reticulum membrane</location>
        <topology evidence="4">Single-pass type I membrane protein</topology>
    </subcellularLocation>
</comment>
<accession>A0AAV5TA56</accession>
<dbReference type="PANTHER" id="PTHR12883">
    <property type="entry name" value="ADIPOCYTE-SPECIFIC PROTEIN 4-RELATED"/>
    <property type="match status" value="1"/>
</dbReference>
<evidence type="ECO:0000256" key="3">
    <source>
        <dbReference type="ARBA" id="ARBA00023136"/>
    </source>
</evidence>
<evidence type="ECO:0000256" key="6">
    <source>
        <dbReference type="ARBA" id="ARBA00034875"/>
    </source>
</evidence>
<evidence type="ECO:0000256" key="8">
    <source>
        <dbReference type="SAM" id="MobiDB-lite"/>
    </source>
</evidence>
<dbReference type="PANTHER" id="PTHR12883:SF0">
    <property type="entry name" value="PAT COMPLEX SUBUNIT CCDC47"/>
    <property type="match status" value="1"/>
</dbReference>
<keyword evidence="11" id="KW-1185">Reference proteome</keyword>
<feature type="compositionally biased region" description="Basic and acidic residues" evidence="8">
    <location>
        <begin position="390"/>
        <end position="401"/>
    </location>
</feature>
<feature type="region of interest" description="Disordered" evidence="8">
    <location>
        <begin position="390"/>
        <end position="440"/>
    </location>
</feature>
<keyword evidence="3" id="KW-0472">Membrane</keyword>
<proteinExistence type="inferred from homology"/>
<gene>
    <name evidence="10" type="ORF">PENTCL1PPCAC_11689</name>
</gene>
<evidence type="ECO:0000256" key="2">
    <source>
        <dbReference type="ARBA" id="ARBA00022989"/>
    </source>
</evidence>
<name>A0AAV5TA56_9BILA</name>
<evidence type="ECO:0000256" key="7">
    <source>
        <dbReference type="ARBA" id="ARBA00034902"/>
    </source>
</evidence>
<dbReference type="Pfam" id="PF07946">
    <property type="entry name" value="CCDC47"/>
    <property type="match status" value="1"/>
</dbReference>
<evidence type="ECO:0000256" key="4">
    <source>
        <dbReference type="ARBA" id="ARBA00034697"/>
    </source>
</evidence>
<evidence type="ECO:0000313" key="11">
    <source>
        <dbReference type="Proteomes" id="UP001432027"/>
    </source>
</evidence>
<dbReference type="GO" id="GO:0005509">
    <property type="term" value="F:calcium ion binding"/>
    <property type="evidence" value="ECO:0007669"/>
    <property type="project" value="InterPro"/>
</dbReference>
<dbReference type="Proteomes" id="UP001432027">
    <property type="component" value="Unassembled WGS sequence"/>
</dbReference>
<feature type="signal peptide" evidence="9">
    <location>
        <begin position="1"/>
        <end position="20"/>
    </location>
</feature>
<protein>
    <recommendedName>
        <fullName evidence="6">PAT complex subunit CCDC47</fullName>
    </recommendedName>
    <alternativeName>
        <fullName evidence="7">Coiled-coil domain-containing protein 47</fullName>
    </alternativeName>
</protein>
<comment type="caution">
    <text evidence="10">The sequence shown here is derived from an EMBL/GenBank/DDBJ whole genome shotgun (WGS) entry which is preliminary data.</text>
</comment>
<feature type="compositionally biased region" description="Basic and acidic residues" evidence="8">
    <location>
        <begin position="419"/>
        <end position="440"/>
    </location>
</feature>